<keyword evidence="5" id="KW-0808">Transferase</keyword>
<evidence type="ECO:0000256" key="1">
    <source>
        <dbReference type="ARBA" id="ARBA00001933"/>
    </source>
</evidence>
<keyword evidence="6" id="KW-0663">Pyridoxal phosphate</keyword>
<dbReference type="NCBIfam" id="NF006719">
    <property type="entry name" value="PRK09257.1"/>
    <property type="match status" value="1"/>
</dbReference>
<comment type="cofactor">
    <cofactor evidence="1">
        <name>pyridoxal 5'-phosphate</name>
        <dbReference type="ChEBI" id="CHEBI:597326"/>
    </cofactor>
</comment>
<dbReference type="InterPro" id="IPR000796">
    <property type="entry name" value="Asp_trans"/>
</dbReference>
<evidence type="ECO:0000259" key="7">
    <source>
        <dbReference type="Pfam" id="PF00155"/>
    </source>
</evidence>
<dbReference type="GO" id="GO:0004069">
    <property type="term" value="F:L-aspartate:2-oxoglutarate aminotransferase activity"/>
    <property type="evidence" value="ECO:0007669"/>
    <property type="project" value="TreeGrafter"/>
</dbReference>
<dbReference type="GO" id="GO:0042802">
    <property type="term" value="F:identical protein binding"/>
    <property type="evidence" value="ECO:0007669"/>
    <property type="project" value="TreeGrafter"/>
</dbReference>
<keyword evidence="4 8" id="KW-0032">Aminotransferase</keyword>
<organism evidence="8 9">
    <name type="scientific">Planctobacterium marinum</name>
    <dbReference type="NCBI Taxonomy" id="1631968"/>
    <lineage>
        <taxon>Bacteria</taxon>
        <taxon>Pseudomonadati</taxon>
        <taxon>Pseudomonadota</taxon>
        <taxon>Gammaproteobacteria</taxon>
        <taxon>Alteromonadales</taxon>
        <taxon>Alteromonadaceae</taxon>
        <taxon>Planctobacterium</taxon>
    </lineage>
</organism>
<evidence type="ECO:0000256" key="2">
    <source>
        <dbReference type="ARBA" id="ARBA00007441"/>
    </source>
</evidence>
<dbReference type="InterPro" id="IPR004839">
    <property type="entry name" value="Aminotransferase_I/II_large"/>
</dbReference>
<dbReference type="InterPro" id="IPR015421">
    <property type="entry name" value="PyrdxlP-dep_Trfase_major"/>
</dbReference>
<sequence>MFEVLPALPADPILGLSAAFKEDTNPKKIDLGVGVYKDENGNTPILESVIKAQRLLLDSETTKTYIAPQGVAGFLTGMKALLFGASHPAVTEDRITAVQTPGGTGALRLLAELIARGNPDATVWVSDPTWANHIPIFETAGLRIEKYPYFDKASRGIRFDAMMETLNSVKKNDIVLLHGCCHNPTGQDLNQTQWQAVLEAAQKTGFIPFIDVAYQGFGDGLDEDAYGIRLLSENLPEMILSASCSKNFGLYRERTGMACVVTNSNATRQSLQTQIQSVARANYSMPPSWGAAIVDIILNDEQLKALWQSEVTDMRTRMKSLRAMLVQKLKDKGASMDFDFVNSQKGMFSFLCISPEQVKKMRADSAVYFVDSSRVNIAGISQSNVDDLAEALVKIL</sequence>
<dbReference type="GO" id="GO:0005829">
    <property type="term" value="C:cytosol"/>
    <property type="evidence" value="ECO:0007669"/>
    <property type="project" value="TreeGrafter"/>
</dbReference>
<feature type="domain" description="Aminotransferase class I/classII large" evidence="7">
    <location>
        <begin position="27"/>
        <end position="392"/>
    </location>
</feature>
<dbReference type="AlphaFoldDB" id="A0AA48HLZ5"/>
<evidence type="ECO:0000313" key="8">
    <source>
        <dbReference type="EMBL" id="BDX05992.1"/>
    </source>
</evidence>
<reference evidence="8" key="1">
    <citation type="submission" date="2023-01" db="EMBL/GenBank/DDBJ databases">
        <title>Complete genome sequence of Planctobacterium marinum strain Dej080120_11.</title>
        <authorList>
            <person name="Ueki S."/>
            <person name="Maruyama F."/>
        </authorList>
    </citation>
    <scope>NUCLEOTIDE SEQUENCE</scope>
    <source>
        <strain evidence="8">Dej080120_11</strain>
    </source>
</reference>
<accession>A0AA48HLZ5</accession>
<dbReference type="Gene3D" id="3.90.1150.10">
    <property type="entry name" value="Aspartate Aminotransferase, domain 1"/>
    <property type="match status" value="1"/>
</dbReference>
<comment type="similarity">
    <text evidence="2">Belongs to the class-I pyridoxal-phosphate-dependent aminotransferase family.</text>
</comment>
<evidence type="ECO:0000313" key="9">
    <source>
        <dbReference type="Proteomes" id="UP001333710"/>
    </source>
</evidence>
<dbReference type="RefSeq" id="WP_338292016.1">
    <property type="nucleotide sequence ID" value="NZ_AP027272.1"/>
</dbReference>
<comment type="subunit">
    <text evidence="3">Homodimer.</text>
</comment>
<evidence type="ECO:0000256" key="3">
    <source>
        <dbReference type="ARBA" id="ARBA00011738"/>
    </source>
</evidence>
<dbReference type="KEGG" id="pmaw:MACH26_15130"/>
<dbReference type="InterPro" id="IPR015424">
    <property type="entry name" value="PyrdxlP-dep_Trfase"/>
</dbReference>
<dbReference type="InterPro" id="IPR015422">
    <property type="entry name" value="PyrdxlP-dep_Trfase_small"/>
</dbReference>
<dbReference type="Pfam" id="PF00155">
    <property type="entry name" value="Aminotran_1_2"/>
    <property type="match status" value="1"/>
</dbReference>
<dbReference type="PANTHER" id="PTHR11879">
    <property type="entry name" value="ASPARTATE AMINOTRANSFERASE"/>
    <property type="match status" value="1"/>
</dbReference>
<dbReference type="SUPFAM" id="SSF53383">
    <property type="entry name" value="PLP-dependent transferases"/>
    <property type="match status" value="1"/>
</dbReference>
<evidence type="ECO:0000256" key="4">
    <source>
        <dbReference type="ARBA" id="ARBA00022576"/>
    </source>
</evidence>
<protein>
    <submittedName>
        <fullName evidence="8">Aminotransferase</fullName>
    </submittedName>
</protein>
<proteinExistence type="inferred from homology"/>
<dbReference type="Gene3D" id="3.40.640.10">
    <property type="entry name" value="Type I PLP-dependent aspartate aminotransferase-like (Major domain)"/>
    <property type="match status" value="1"/>
</dbReference>
<dbReference type="FunFam" id="3.40.640.10:FF:000066">
    <property type="entry name" value="Aspartate aminotransferase"/>
    <property type="match status" value="1"/>
</dbReference>
<dbReference type="EMBL" id="AP027272">
    <property type="protein sequence ID" value="BDX05992.1"/>
    <property type="molecule type" value="Genomic_DNA"/>
</dbReference>
<dbReference type="PRINTS" id="PR00799">
    <property type="entry name" value="TRANSAMINASE"/>
</dbReference>
<evidence type="ECO:0000256" key="5">
    <source>
        <dbReference type="ARBA" id="ARBA00022679"/>
    </source>
</evidence>
<dbReference type="GO" id="GO:0030170">
    <property type="term" value="F:pyridoxal phosphate binding"/>
    <property type="evidence" value="ECO:0007669"/>
    <property type="project" value="InterPro"/>
</dbReference>
<dbReference type="Proteomes" id="UP001333710">
    <property type="component" value="Chromosome"/>
</dbReference>
<name>A0AA48HLZ5_9ALTE</name>
<keyword evidence="9" id="KW-1185">Reference proteome</keyword>
<dbReference type="PANTHER" id="PTHR11879:SF22">
    <property type="entry name" value="ASPARTATE AMINOTRANSFERASE, MITOCHONDRIAL"/>
    <property type="match status" value="1"/>
</dbReference>
<gene>
    <name evidence="8" type="primary">aspC</name>
    <name evidence="8" type="ORF">MACH26_15130</name>
</gene>
<evidence type="ECO:0000256" key="6">
    <source>
        <dbReference type="ARBA" id="ARBA00022898"/>
    </source>
</evidence>
<dbReference type="CDD" id="cd00609">
    <property type="entry name" value="AAT_like"/>
    <property type="match status" value="1"/>
</dbReference>
<dbReference type="GO" id="GO:0004838">
    <property type="term" value="F:L-tyrosine-2-oxoglutarate transaminase activity"/>
    <property type="evidence" value="ECO:0007669"/>
    <property type="project" value="TreeGrafter"/>
</dbReference>
<dbReference type="GO" id="GO:0033585">
    <property type="term" value="P:L-phenylalanine biosynthetic process from chorismate via phenylpyruvate"/>
    <property type="evidence" value="ECO:0007669"/>
    <property type="project" value="TreeGrafter"/>
</dbReference>